<sequence>MPTRLFICHTPLQALIAKHLIEANPHYETDLLMFCYPLANRTKFQEYFDKLKPLCRQHHFFVTPNKELKPSRYLSSVLKNFRSRYDVVLVASIDNIHVQYPLSKIKFKRLETFDDGTINLVSKSCFYEPKLLINSLRNLRQGVRYQTQDLRNLSQCHHTLFPDLPNITPRTQAIELWPTSEESQSDQSERSAVTKSLFLGQPIFKNNTLDLRLAEFVMNSLKINHYFPHHSLLLPPPYH</sequence>
<dbReference type="KEGG" id="bpsi:IX83_02850"/>
<dbReference type="Gene3D" id="3.30.370.20">
    <property type="match status" value="1"/>
</dbReference>
<gene>
    <name evidence="1" type="ORF">IX83_02850</name>
</gene>
<dbReference type="RefSeq" id="WP_038498939.1">
    <property type="nucleotide sequence ID" value="NZ_AFWK01000052.1"/>
</dbReference>
<name>A0A077DGU6_9BURK</name>
<protein>
    <recommendedName>
        <fullName evidence="3">CMP-N-acetylneuraminate-beta-galactosamide-alpha-2, 3-sialyltransferase</fullName>
    </recommendedName>
</protein>
<dbReference type="HOGENOM" id="CLU_076077_0_0_4"/>
<dbReference type="Proteomes" id="UP000028945">
    <property type="component" value="Chromosome"/>
</dbReference>
<proteinExistence type="predicted"/>
<dbReference type="EMBL" id="CP009238">
    <property type="protein sequence ID" value="AIL32393.1"/>
    <property type="molecule type" value="Genomic_DNA"/>
</dbReference>
<reference evidence="1 2" key="1">
    <citation type="journal article" date="2014" name="BMC Genomics">
        <title>A genomic perspective on a new bacterial genus and species from the Alcaligenaceae family, Basilea psittacipulmonis.</title>
        <authorList>
            <person name="Whiteson K.L."/>
            <person name="Hernandez D."/>
            <person name="Lazarevic V."/>
            <person name="Gaia N."/>
            <person name="Farinelli L."/>
            <person name="Francois P."/>
            <person name="Pilo P."/>
            <person name="Frey J."/>
            <person name="Schrenzel J."/>
        </authorList>
    </citation>
    <scope>NUCLEOTIDE SEQUENCE [LARGE SCALE GENOMIC DNA]</scope>
    <source>
        <strain evidence="1 2">DSM 24701</strain>
    </source>
</reference>
<dbReference type="AlphaFoldDB" id="A0A077DGU6"/>
<evidence type="ECO:0000313" key="2">
    <source>
        <dbReference type="Proteomes" id="UP000028945"/>
    </source>
</evidence>
<accession>A0A077DGU6</accession>
<evidence type="ECO:0000313" key="1">
    <source>
        <dbReference type="EMBL" id="AIL32393.1"/>
    </source>
</evidence>
<organism evidence="1 2">
    <name type="scientific">Basilea psittacipulmonis DSM 24701</name>
    <dbReference type="NCBI Taxonomy" id="1072685"/>
    <lineage>
        <taxon>Bacteria</taxon>
        <taxon>Pseudomonadati</taxon>
        <taxon>Pseudomonadota</taxon>
        <taxon>Betaproteobacteria</taxon>
        <taxon>Burkholderiales</taxon>
        <taxon>Alcaligenaceae</taxon>
        <taxon>Basilea</taxon>
    </lineage>
</organism>
<dbReference type="Pfam" id="PF07922">
    <property type="entry name" value="Glyco_transf_52"/>
    <property type="match status" value="1"/>
</dbReference>
<evidence type="ECO:0008006" key="3">
    <source>
        <dbReference type="Google" id="ProtNLM"/>
    </source>
</evidence>
<dbReference type="eggNOG" id="ENOG502ZAT3">
    <property type="taxonomic scope" value="Bacteria"/>
</dbReference>
<keyword evidence="2" id="KW-1185">Reference proteome</keyword>
<dbReference type="InterPro" id="IPR012477">
    <property type="entry name" value="Glyco_transf_52"/>
</dbReference>
<dbReference type="OrthoDB" id="2339372at2"/>